<gene>
    <name evidence="7" type="primary">mcpB_1</name>
    <name evidence="7" type="ORF">AN619_10080</name>
</gene>
<dbReference type="GO" id="GO:0004888">
    <property type="term" value="F:transmembrane signaling receptor activity"/>
    <property type="evidence" value="ECO:0007669"/>
    <property type="project" value="InterPro"/>
</dbReference>
<dbReference type="Pfam" id="PF07700">
    <property type="entry name" value="HNOB"/>
    <property type="match status" value="1"/>
</dbReference>
<dbReference type="Pfam" id="PF00015">
    <property type="entry name" value="MCPsignal"/>
    <property type="match status" value="1"/>
</dbReference>
<name>A0A140L7F2_9FIRM</name>
<evidence type="ECO:0000256" key="2">
    <source>
        <dbReference type="ARBA" id="ARBA00029447"/>
    </source>
</evidence>
<comment type="similarity">
    <text evidence="2">Belongs to the methyl-accepting chemotaxis (MCP) protein family.</text>
</comment>
<sequence>MKGTVVSTWISSLENLYGKTVVEKAVQKIGWETDRIITPLEDIPDHQPKEIVEEVAKTLGKTAGEVWREIGRSNIKTFQKWFPSYFERFSLKGFLMMMDDVHAQLTKMIPGAKPPRLIAKETGDKEIEILYESKRGMFDYFLGLLDGSAIFFNEKIITDVLEKGTYPDGRAYLKVKIRLEKDNRTLQKYLANQILSFGFIKSIPFKIAAVVALISFAAPYLKVGSNTFLNQVIFTGFIFFVSFAASATILSPIQSIKKELDMLSNLDFASNFQIKTGDSFENYIHEINTMKDKIKKDFLFLKGGTDDMYNFTRKFSEIAKDMKEVSDGIADLVQEVANGAMHQAEETEKSVHILNDNIETLNQLASQEARSKQQLESAVEDIRTSFRKIQNVAAMLLHIKDDFSAVNAQGEDLSKRAQGIIDIVTTVEQISDQTNLLALNAAIEAARAGEMGRGFTVVAEEIRKLAENSKDAVKTINESLQLFTSDVKSMIAQVTNQFHRLEESNKTLAAVASDNEKATKEITLVSDQIVELVEALSLETRKISDVFQNIHSLAAIAEENSAATQEMSANVIQYSSRIKDLTDYIQQLETLTSNLKIELKKYKI</sequence>
<dbReference type="OrthoDB" id="1660488at2"/>
<dbReference type="PATRIC" id="fig|520762.4.peg.1126"/>
<protein>
    <submittedName>
        <fullName evidence="7">Methyl-accepting chemotaxis protein McpB</fullName>
    </submittedName>
</protein>
<keyword evidence="1 3" id="KW-0807">Transducer</keyword>
<dbReference type="PRINTS" id="PR00260">
    <property type="entry name" value="CHEMTRNSDUCR"/>
</dbReference>
<organism evidence="7 8">
    <name type="scientific">Thermotalea metallivorans</name>
    <dbReference type="NCBI Taxonomy" id="520762"/>
    <lineage>
        <taxon>Bacteria</taxon>
        <taxon>Bacillati</taxon>
        <taxon>Bacillota</taxon>
        <taxon>Clostridia</taxon>
        <taxon>Peptostreptococcales</taxon>
        <taxon>Thermotaleaceae</taxon>
        <taxon>Thermotalea</taxon>
    </lineage>
</organism>
<reference evidence="7 8" key="1">
    <citation type="submission" date="2015-12" db="EMBL/GenBank/DDBJ databases">
        <title>Draft genome sequence of the thermoanaerobe Thermotalea metallivorans, an isolate from the runoff channel of the Great Artesian Basin, Australia.</title>
        <authorList>
            <person name="Patel B.K."/>
        </authorList>
    </citation>
    <scope>NUCLEOTIDE SEQUENCE [LARGE SCALE GENOMIC DNA]</scope>
    <source>
        <strain evidence="7 8">B2-1</strain>
    </source>
</reference>
<dbReference type="AlphaFoldDB" id="A0A140L7F2"/>
<dbReference type="SUPFAM" id="SSF111126">
    <property type="entry name" value="Ligand-binding domain in the NO signalling and Golgi transport"/>
    <property type="match status" value="1"/>
</dbReference>
<dbReference type="InterPro" id="IPR024096">
    <property type="entry name" value="NO_sig/Golgi_transp_ligand-bd"/>
</dbReference>
<evidence type="ECO:0000256" key="4">
    <source>
        <dbReference type="SAM" id="Coils"/>
    </source>
</evidence>
<feature type="transmembrane region" description="Helical" evidence="5">
    <location>
        <begin position="233"/>
        <end position="253"/>
    </location>
</feature>
<dbReference type="InterPro" id="IPR011644">
    <property type="entry name" value="Heme_NO-bd"/>
</dbReference>
<dbReference type="PANTHER" id="PTHR32089:SF112">
    <property type="entry name" value="LYSOZYME-LIKE PROTEIN-RELATED"/>
    <property type="match status" value="1"/>
</dbReference>
<dbReference type="RefSeq" id="WP_068555378.1">
    <property type="nucleotide sequence ID" value="NZ_LOEE01000027.1"/>
</dbReference>
<dbReference type="InterPro" id="IPR004089">
    <property type="entry name" value="MCPsignal_dom"/>
</dbReference>
<dbReference type="GO" id="GO:0006935">
    <property type="term" value="P:chemotaxis"/>
    <property type="evidence" value="ECO:0007669"/>
    <property type="project" value="InterPro"/>
</dbReference>
<dbReference type="SMART" id="SM00283">
    <property type="entry name" value="MA"/>
    <property type="match status" value="1"/>
</dbReference>
<dbReference type="GO" id="GO:0020037">
    <property type="term" value="F:heme binding"/>
    <property type="evidence" value="ECO:0007669"/>
    <property type="project" value="InterPro"/>
</dbReference>
<evidence type="ECO:0000256" key="3">
    <source>
        <dbReference type="PROSITE-ProRule" id="PRU00284"/>
    </source>
</evidence>
<dbReference type="Gene3D" id="1.10.287.950">
    <property type="entry name" value="Methyl-accepting chemotaxis protein"/>
    <property type="match status" value="1"/>
</dbReference>
<keyword evidence="8" id="KW-1185">Reference proteome</keyword>
<accession>A0A140L7F2</accession>
<dbReference type="EMBL" id="LOEE01000027">
    <property type="protein sequence ID" value="KXG76477.1"/>
    <property type="molecule type" value="Genomic_DNA"/>
</dbReference>
<dbReference type="Proteomes" id="UP000070456">
    <property type="component" value="Unassembled WGS sequence"/>
</dbReference>
<dbReference type="Gene3D" id="3.90.1520.10">
    <property type="entry name" value="H-NOX domain"/>
    <property type="match status" value="1"/>
</dbReference>
<dbReference type="InterPro" id="IPR038158">
    <property type="entry name" value="H-NOX_domain_sf"/>
</dbReference>
<dbReference type="PROSITE" id="PS50111">
    <property type="entry name" value="CHEMOTAXIS_TRANSDUC_2"/>
    <property type="match status" value="1"/>
</dbReference>
<evidence type="ECO:0000313" key="7">
    <source>
        <dbReference type="EMBL" id="KXG76477.1"/>
    </source>
</evidence>
<evidence type="ECO:0000313" key="8">
    <source>
        <dbReference type="Proteomes" id="UP000070456"/>
    </source>
</evidence>
<evidence type="ECO:0000256" key="5">
    <source>
        <dbReference type="SAM" id="Phobius"/>
    </source>
</evidence>
<proteinExistence type="inferred from homology"/>
<keyword evidence="5" id="KW-0812">Transmembrane</keyword>
<dbReference type="InterPro" id="IPR004090">
    <property type="entry name" value="Chemotax_Me-accpt_rcpt"/>
</dbReference>
<comment type="caution">
    <text evidence="7">The sequence shown here is derived from an EMBL/GenBank/DDBJ whole genome shotgun (WGS) entry which is preliminary data.</text>
</comment>
<dbReference type="GO" id="GO:0007165">
    <property type="term" value="P:signal transduction"/>
    <property type="evidence" value="ECO:0007669"/>
    <property type="project" value="UniProtKB-KW"/>
</dbReference>
<feature type="domain" description="Methyl-accepting transducer" evidence="6">
    <location>
        <begin position="318"/>
        <end position="575"/>
    </location>
</feature>
<dbReference type="PANTHER" id="PTHR32089">
    <property type="entry name" value="METHYL-ACCEPTING CHEMOTAXIS PROTEIN MCPB"/>
    <property type="match status" value="1"/>
</dbReference>
<evidence type="ECO:0000259" key="6">
    <source>
        <dbReference type="PROSITE" id="PS50111"/>
    </source>
</evidence>
<keyword evidence="5" id="KW-1133">Transmembrane helix</keyword>
<feature type="transmembrane region" description="Helical" evidence="5">
    <location>
        <begin position="203"/>
        <end position="221"/>
    </location>
</feature>
<dbReference type="STRING" id="520762.AN619_10080"/>
<dbReference type="SUPFAM" id="SSF58104">
    <property type="entry name" value="Methyl-accepting chemotaxis protein (MCP) signaling domain"/>
    <property type="match status" value="1"/>
</dbReference>
<dbReference type="GO" id="GO:0016020">
    <property type="term" value="C:membrane"/>
    <property type="evidence" value="ECO:0007669"/>
    <property type="project" value="InterPro"/>
</dbReference>
<evidence type="ECO:0000256" key="1">
    <source>
        <dbReference type="ARBA" id="ARBA00023224"/>
    </source>
</evidence>
<keyword evidence="5" id="KW-0472">Membrane</keyword>
<keyword evidence="4" id="KW-0175">Coiled coil</keyword>
<feature type="coiled-coil region" evidence="4">
    <location>
        <begin position="344"/>
        <end position="381"/>
    </location>
</feature>